<evidence type="ECO:0000256" key="5">
    <source>
        <dbReference type="ARBA" id="ARBA00022694"/>
    </source>
</evidence>
<comment type="caution">
    <text evidence="14">The sequence shown here is derived from an EMBL/GenBank/DDBJ whole genome shotgun (WGS) entry which is preliminary data.</text>
</comment>
<dbReference type="SUPFAM" id="SSF52540">
    <property type="entry name" value="P-loop containing nucleoside triphosphate hydrolases"/>
    <property type="match status" value="1"/>
</dbReference>
<name>A0ABW1AM96_9RHOO</name>
<reference evidence="15" key="1">
    <citation type="journal article" date="2019" name="Int. J. Syst. Evol. Microbiol.">
        <title>The Global Catalogue of Microorganisms (GCM) 10K type strain sequencing project: providing services to taxonomists for standard genome sequencing and annotation.</title>
        <authorList>
            <consortium name="The Broad Institute Genomics Platform"/>
            <consortium name="The Broad Institute Genome Sequencing Center for Infectious Disease"/>
            <person name="Wu L."/>
            <person name="Ma J."/>
        </authorList>
    </citation>
    <scope>NUCLEOTIDE SEQUENCE [LARGE SCALE GENOMIC DNA]</scope>
    <source>
        <strain evidence="15">SHR3</strain>
    </source>
</reference>
<dbReference type="GO" id="GO:0052381">
    <property type="term" value="F:tRNA dimethylallyltransferase activity"/>
    <property type="evidence" value="ECO:0007669"/>
    <property type="project" value="UniProtKB-EC"/>
</dbReference>
<dbReference type="InterPro" id="IPR018022">
    <property type="entry name" value="IPT"/>
</dbReference>
<dbReference type="InterPro" id="IPR027417">
    <property type="entry name" value="P-loop_NTPase"/>
</dbReference>
<feature type="site" description="Interaction with substrate tRNA" evidence="10">
    <location>
        <position position="131"/>
    </location>
</feature>
<dbReference type="HAMAP" id="MF_00185">
    <property type="entry name" value="IPP_trans"/>
    <property type="match status" value="1"/>
</dbReference>
<keyword evidence="4 10" id="KW-0808">Transferase</keyword>
<feature type="binding site" evidence="10">
    <location>
        <begin position="20"/>
        <end position="25"/>
    </location>
    <ligand>
        <name>substrate</name>
    </ligand>
</feature>
<gene>
    <name evidence="10 14" type="primary">miaA</name>
    <name evidence="14" type="ORF">ACFPTN_02720</name>
</gene>
<evidence type="ECO:0000256" key="8">
    <source>
        <dbReference type="ARBA" id="ARBA00022842"/>
    </source>
</evidence>
<evidence type="ECO:0000256" key="7">
    <source>
        <dbReference type="ARBA" id="ARBA00022840"/>
    </source>
</evidence>
<dbReference type="RefSeq" id="WP_385960962.1">
    <property type="nucleotide sequence ID" value="NZ_JBHSOG010000008.1"/>
</dbReference>
<comment type="similarity">
    <text evidence="3 10 13">Belongs to the IPP transferase family.</text>
</comment>
<evidence type="ECO:0000256" key="2">
    <source>
        <dbReference type="ARBA" id="ARBA00003213"/>
    </source>
</evidence>
<evidence type="ECO:0000256" key="12">
    <source>
        <dbReference type="RuleBase" id="RU003784"/>
    </source>
</evidence>
<dbReference type="PANTHER" id="PTHR11088:SF60">
    <property type="entry name" value="TRNA DIMETHYLALLYLTRANSFERASE"/>
    <property type="match status" value="1"/>
</dbReference>
<keyword evidence="5 10" id="KW-0819">tRNA processing</keyword>
<dbReference type="PANTHER" id="PTHR11088">
    <property type="entry name" value="TRNA DIMETHYLALLYLTRANSFERASE"/>
    <property type="match status" value="1"/>
</dbReference>
<dbReference type="Pfam" id="PF01715">
    <property type="entry name" value="IPPT"/>
    <property type="match status" value="1"/>
</dbReference>
<dbReference type="InterPro" id="IPR039657">
    <property type="entry name" value="Dimethylallyltransferase"/>
</dbReference>
<protein>
    <recommendedName>
        <fullName evidence="10">tRNA dimethylallyltransferase</fullName>
        <ecNumber evidence="10">2.5.1.75</ecNumber>
    </recommendedName>
    <alternativeName>
        <fullName evidence="10">Dimethylallyl diphosphate:tRNA dimethylallyltransferase</fullName>
        <shortName evidence="10">DMAPP:tRNA dimethylallyltransferase</shortName>
        <shortName evidence="10">DMATase</shortName>
    </alternativeName>
    <alternativeName>
        <fullName evidence="10">Isopentenyl-diphosphate:tRNA isopentenyltransferase</fullName>
        <shortName evidence="10">IPP transferase</shortName>
        <shortName evidence="10">IPPT</shortName>
        <shortName evidence="10">IPTase</shortName>
    </alternativeName>
</protein>
<feature type="region of interest" description="Interaction with substrate tRNA" evidence="10">
    <location>
        <begin position="249"/>
        <end position="254"/>
    </location>
</feature>
<evidence type="ECO:0000256" key="6">
    <source>
        <dbReference type="ARBA" id="ARBA00022741"/>
    </source>
</evidence>
<comment type="subunit">
    <text evidence="10">Monomer.</text>
</comment>
<comment type="caution">
    <text evidence="10">Lacks conserved residue(s) required for the propagation of feature annotation.</text>
</comment>
<comment type="catalytic activity">
    <reaction evidence="9 10 11">
        <text>adenosine(37) in tRNA + dimethylallyl diphosphate = N(6)-dimethylallyladenosine(37) in tRNA + diphosphate</text>
        <dbReference type="Rhea" id="RHEA:26482"/>
        <dbReference type="Rhea" id="RHEA-COMP:10162"/>
        <dbReference type="Rhea" id="RHEA-COMP:10375"/>
        <dbReference type="ChEBI" id="CHEBI:33019"/>
        <dbReference type="ChEBI" id="CHEBI:57623"/>
        <dbReference type="ChEBI" id="CHEBI:74411"/>
        <dbReference type="ChEBI" id="CHEBI:74415"/>
        <dbReference type="EC" id="2.5.1.75"/>
    </reaction>
</comment>
<dbReference type="Gene3D" id="3.40.50.300">
    <property type="entry name" value="P-loop containing nucleotide triphosphate hydrolases"/>
    <property type="match status" value="1"/>
</dbReference>
<proteinExistence type="inferred from homology"/>
<comment type="cofactor">
    <cofactor evidence="1 10">
        <name>Mg(2+)</name>
        <dbReference type="ChEBI" id="CHEBI:18420"/>
    </cofactor>
</comment>
<evidence type="ECO:0000256" key="4">
    <source>
        <dbReference type="ARBA" id="ARBA00022679"/>
    </source>
</evidence>
<feature type="site" description="Interaction with substrate tRNA" evidence="10">
    <location>
        <position position="109"/>
    </location>
</feature>
<organism evidence="14 15">
    <name type="scientific">Thauera sinica</name>
    <dbReference type="NCBI Taxonomy" id="2665146"/>
    <lineage>
        <taxon>Bacteria</taxon>
        <taxon>Pseudomonadati</taxon>
        <taxon>Pseudomonadota</taxon>
        <taxon>Betaproteobacteria</taxon>
        <taxon>Rhodocyclales</taxon>
        <taxon>Zoogloeaceae</taxon>
        <taxon>Thauera</taxon>
    </lineage>
</organism>
<evidence type="ECO:0000313" key="14">
    <source>
        <dbReference type="EMBL" id="MFC5768274.1"/>
    </source>
</evidence>
<sequence length="322" mass="34992">MPSTAADTRLPPALLLLGPTASGKTACALALAQELPLEIVSVDSALVYRDMDIGTAKPTAGELASCPHHLIDIVSPEHAYSAARFRADAIRLMAGITARGRIPLLAGGTMLYFKALRDGLSDLPPADAGLRRTIDEDAAARGWPALHAELAALDPAAAARLEPTDAQRIQRALEIVRVTGRPLADGYAQKEDDALPCRLLPIALAPSDRGVLHERIARRFDAMLAAGLIDELRRLRAAYRLAPGLPSMRCVGYRQAWEFLDGDIDHDTLRFKGIAATRQLAKRQLTWQRQFRETWPDLVELDCLRADLPAAVRDSALRLLAA</sequence>
<evidence type="ECO:0000256" key="13">
    <source>
        <dbReference type="RuleBase" id="RU003785"/>
    </source>
</evidence>
<dbReference type="NCBIfam" id="TIGR00174">
    <property type="entry name" value="miaA"/>
    <property type="match status" value="1"/>
</dbReference>
<dbReference type="Gene3D" id="1.10.20.140">
    <property type="match status" value="1"/>
</dbReference>
<dbReference type="Proteomes" id="UP001595974">
    <property type="component" value="Unassembled WGS sequence"/>
</dbReference>
<feature type="region of interest" description="Interaction with substrate tRNA" evidence="10">
    <location>
        <begin position="167"/>
        <end position="171"/>
    </location>
</feature>
<dbReference type="EMBL" id="JBHSOG010000008">
    <property type="protein sequence ID" value="MFC5768274.1"/>
    <property type="molecule type" value="Genomic_DNA"/>
</dbReference>
<keyword evidence="8 10" id="KW-0460">Magnesium</keyword>
<dbReference type="EC" id="2.5.1.75" evidence="10"/>
<evidence type="ECO:0000256" key="11">
    <source>
        <dbReference type="RuleBase" id="RU003783"/>
    </source>
</evidence>
<evidence type="ECO:0000256" key="3">
    <source>
        <dbReference type="ARBA" id="ARBA00005842"/>
    </source>
</evidence>
<evidence type="ECO:0000313" key="15">
    <source>
        <dbReference type="Proteomes" id="UP001595974"/>
    </source>
</evidence>
<accession>A0ABW1AM96</accession>
<evidence type="ECO:0000256" key="1">
    <source>
        <dbReference type="ARBA" id="ARBA00001946"/>
    </source>
</evidence>
<evidence type="ECO:0000256" key="10">
    <source>
        <dbReference type="HAMAP-Rule" id="MF_00185"/>
    </source>
</evidence>
<evidence type="ECO:0000256" key="9">
    <source>
        <dbReference type="ARBA" id="ARBA00049563"/>
    </source>
</evidence>
<keyword evidence="15" id="KW-1185">Reference proteome</keyword>
<feature type="binding site" evidence="10">
    <location>
        <begin position="18"/>
        <end position="25"/>
    </location>
    <ligand>
        <name>ATP</name>
        <dbReference type="ChEBI" id="CHEBI:30616"/>
    </ligand>
</feature>
<comment type="function">
    <text evidence="2 10 12">Catalyzes the transfer of a dimethylallyl group onto the adenine at position 37 in tRNAs that read codons beginning with uridine, leading to the formation of N6-(dimethylallyl)adenosine (i(6)A).</text>
</comment>
<keyword evidence="6 10" id="KW-0547">Nucleotide-binding</keyword>
<feature type="region of interest" description="Interaction with substrate tRNA" evidence="10">
    <location>
        <begin position="43"/>
        <end position="46"/>
    </location>
</feature>
<keyword evidence="7 10" id="KW-0067">ATP-binding</keyword>